<reference evidence="7 8" key="1">
    <citation type="submission" date="2018-03" db="EMBL/GenBank/DDBJ databases">
        <title>Candida pseudohaemulonii genome assembly and annotation.</title>
        <authorList>
            <person name="Munoz J.F."/>
            <person name="Gade L.G."/>
            <person name="Chow N.A."/>
            <person name="Litvintseva A.P."/>
            <person name="Loparev V.N."/>
            <person name="Cuomo C.A."/>
        </authorList>
    </citation>
    <scope>NUCLEOTIDE SEQUENCE [LARGE SCALE GENOMIC DNA]</scope>
    <source>
        <strain evidence="7 8">B12108</strain>
    </source>
</reference>
<keyword evidence="3 5" id="KW-0808">Transferase</keyword>
<feature type="domain" description="Methyltransferase" evidence="6">
    <location>
        <begin position="69"/>
        <end position="216"/>
    </location>
</feature>
<evidence type="ECO:0000256" key="2">
    <source>
        <dbReference type="ARBA" id="ARBA00022603"/>
    </source>
</evidence>
<evidence type="ECO:0000259" key="6">
    <source>
        <dbReference type="Pfam" id="PF13847"/>
    </source>
</evidence>
<dbReference type="Gene3D" id="3.40.50.150">
    <property type="entry name" value="Vaccinia Virus protein VP39"/>
    <property type="match status" value="1"/>
</dbReference>
<keyword evidence="1 5" id="KW-0963">Cytoplasm</keyword>
<comment type="function">
    <text evidence="5">S-adenosyl-L-methionine-dependent protein-lysine N-methyltransferase that mono- and dimethylates elongation factor 1-alpha at 'Lys-316'. May play a role in intracellular transport.</text>
</comment>
<protein>
    <recommendedName>
        <fullName evidence="5">Protein-lysine N-methyltransferase EFM4</fullName>
        <ecNumber evidence="5">2.1.1.-</ecNumber>
    </recommendedName>
    <alternativeName>
        <fullName evidence="5">Elongation factor methyltransferase 4</fullName>
    </alternativeName>
</protein>
<keyword evidence="2 5" id="KW-0489">Methyltransferase</keyword>
<dbReference type="EMBL" id="PYFQ01000001">
    <property type="protein sequence ID" value="PSK40794.1"/>
    <property type="molecule type" value="Genomic_DNA"/>
</dbReference>
<evidence type="ECO:0000256" key="3">
    <source>
        <dbReference type="ARBA" id="ARBA00022679"/>
    </source>
</evidence>
<evidence type="ECO:0000256" key="4">
    <source>
        <dbReference type="ARBA" id="ARBA00022691"/>
    </source>
</evidence>
<dbReference type="AlphaFoldDB" id="A0A2P7YXY4"/>
<dbReference type="VEuPathDB" id="FungiDB:C7M61_000449"/>
<sequence>MGSMEEEIRLNDSKLGTKQYWNEFYQKEIENFDENDQDTGENWFDDSDAERRVIDFFINMVDEGQFGSDELNILDLGTGNGHFLFELNEEIEEQDIAVKLLNNGIDYSPESVEFAKKVALKRFSNQSYTFEEVDFIRKECQYLDDNKEKFDVIFDKGTLDAIALNNDPVDGFDGKIGVDVYPLQVAKLVKSGSLLIITSCNFTEQELTKIITQAGDFKVFKNVEYPSFQFGGQKGSTICTIAFEKL</sequence>
<dbReference type="OrthoDB" id="10069295at2759"/>
<dbReference type="Pfam" id="PF13847">
    <property type="entry name" value="Methyltransf_31"/>
    <property type="match status" value="1"/>
</dbReference>
<evidence type="ECO:0000313" key="8">
    <source>
        <dbReference type="Proteomes" id="UP000241107"/>
    </source>
</evidence>
<dbReference type="InterPro" id="IPR029063">
    <property type="entry name" value="SAM-dependent_MTases_sf"/>
</dbReference>
<dbReference type="GO" id="GO:0005737">
    <property type="term" value="C:cytoplasm"/>
    <property type="evidence" value="ECO:0007669"/>
    <property type="project" value="UniProtKB-SubCell"/>
</dbReference>
<proteinExistence type="inferred from homology"/>
<dbReference type="GO" id="GO:0016279">
    <property type="term" value="F:protein-lysine N-methyltransferase activity"/>
    <property type="evidence" value="ECO:0007669"/>
    <property type="project" value="UniProtKB-UniRule"/>
</dbReference>
<dbReference type="HAMAP" id="MF_03188">
    <property type="entry name" value="Methyltr_EFM4"/>
    <property type="match status" value="1"/>
</dbReference>
<dbReference type="GO" id="GO:0016192">
    <property type="term" value="P:vesicle-mediated transport"/>
    <property type="evidence" value="ECO:0007669"/>
    <property type="project" value="UniProtKB-UniRule"/>
</dbReference>
<comment type="subcellular location">
    <subcellularLocation>
        <location evidence="5">Cytoplasm</location>
    </subcellularLocation>
</comment>
<dbReference type="InterPro" id="IPR025714">
    <property type="entry name" value="Methyltranfer_dom"/>
</dbReference>
<dbReference type="Proteomes" id="UP000241107">
    <property type="component" value="Unassembled WGS sequence"/>
</dbReference>
<keyword evidence="4 5" id="KW-0949">S-adenosyl-L-methionine</keyword>
<evidence type="ECO:0000256" key="5">
    <source>
        <dbReference type="HAMAP-Rule" id="MF_03188"/>
    </source>
</evidence>
<comment type="similarity">
    <text evidence="5">Belongs to the class I-like SAM-binding methyltransferase superfamily. EFM4 family.</text>
</comment>
<dbReference type="EC" id="2.1.1.-" evidence="5"/>
<dbReference type="SUPFAM" id="SSF53335">
    <property type="entry name" value="S-adenosyl-L-methionine-dependent methyltransferases"/>
    <property type="match status" value="1"/>
</dbReference>
<dbReference type="CDD" id="cd02440">
    <property type="entry name" value="AdoMet_MTases"/>
    <property type="match status" value="1"/>
</dbReference>
<name>A0A2P7YXY4_9ASCO</name>
<dbReference type="PANTHER" id="PTHR12843">
    <property type="entry name" value="PROTEIN-LYSINE N-METHYLTRANSFERASE METTL10"/>
    <property type="match status" value="1"/>
</dbReference>
<evidence type="ECO:0000313" key="7">
    <source>
        <dbReference type="EMBL" id="PSK40794.1"/>
    </source>
</evidence>
<keyword evidence="5" id="KW-0813">Transport</keyword>
<dbReference type="STRING" id="418784.A0A2P7YXY4"/>
<dbReference type="PANTHER" id="PTHR12843:SF5">
    <property type="entry name" value="EEF1A LYSINE METHYLTRANSFERASE 2"/>
    <property type="match status" value="1"/>
</dbReference>
<gene>
    <name evidence="5" type="primary">EFM4</name>
    <name evidence="7" type="ORF">C7M61_000449</name>
</gene>
<dbReference type="GO" id="GO:0032259">
    <property type="term" value="P:methylation"/>
    <property type="evidence" value="ECO:0007669"/>
    <property type="project" value="UniProtKB-KW"/>
</dbReference>
<comment type="caution">
    <text evidence="7">The sequence shown here is derived from an EMBL/GenBank/DDBJ whole genome shotgun (WGS) entry which is preliminary data.</text>
</comment>
<evidence type="ECO:0000256" key="1">
    <source>
        <dbReference type="ARBA" id="ARBA00022490"/>
    </source>
</evidence>
<dbReference type="InterPro" id="IPR026635">
    <property type="entry name" value="Efm4/METTL10"/>
</dbReference>
<keyword evidence="8" id="KW-1185">Reference proteome</keyword>
<organism evidence="7 8">
    <name type="scientific">Candidozyma pseudohaemuli</name>
    <dbReference type="NCBI Taxonomy" id="418784"/>
    <lineage>
        <taxon>Eukaryota</taxon>
        <taxon>Fungi</taxon>
        <taxon>Dikarya</taxon>
        <taxon>Ascomycota</taxon>
        <taxon>Saccharomycotina</taxon>
        <taxon>Pichiomycetes</taxon>
        <taxon>Metschnikowiaceae</taxon>
        <taxon>Candidozyma</taxon>
    </lineage>
</organism>
<accession>A0A2P7YXY4</accession>